<reference evidence="11 12" key="1">
    <citation type="submission" date="2013-02" db="EMBL/GenBank/DDBJ databases">
        <title>Draft Genome Sequence of Streptomyces aurantiacus, Which Produces Setomimycin.</title>
        <authorList>
            <person name="Gruening B.A."/>
            <person name="Praeg A."/>
            <person name="Erxleben A."/>
            <person name="Guenther S."/>
            <person name="Mueller M."/>
        </authorList>
    </citation>
    <scope>NUCLEOTIDE SEQUENCE [LARGE SCALE GENOMIC DNA]</scope>
    <source>
        <strain evidence="11 12">JA 4570</strain>
    </source>
</reference>
<dbReference type="InterPro" id="IPR020054">
    <property type="entry name" value="Prot_inh_SSI_I16_CS"/>
</dbReference>
<dbReference type="GO" id="GO:0005576">
    <property type="term" value="C:extracellular region"/>
    <property type="evidence" value="ECO:0007669"/>
    <property type="project" value="UniProtKB-SubCell"/>
</dbReference>
<keyword evidence="7" id="KW-1015">Disulfide bond</keyword>
<evidence type="ECO:0000256" key="4">
    <source>
        <dbReference type="ARBA" id="ARBA00022525"/>
    </source>
</evidence>
<protein>
    <submittedName>
        <fullName evidence="11">Putative Subtilisin inhibitor</fullName>
    </submittedName>
</protein>
<dbReference type="Gene3D" id="3.30.350.10">
    <property type="entry name" value="Subtilisin inhibitor-like"/>
    <property type="match status" value="1"/>
</dbReference>
<dbReference type="InterPro" id="IPR036819">
    <property type="entry name" value="Subtilisin_inhibitor-like_sf"/>
</dbReference>
<dbReference type="PRINTS" id="PR00294">
    <property type="entry name" value="SSBTLNINHBTR"/>
</dbReference>
<dbReference type="EMBL" id="AOPZ01000296">
    <property type="protein sequence ID" value="EPH41646.1"/>
    <property type="molecule type" value="Genomic_DNA"/>
</dbReference>
<dbReference type="RefSeq" id="WP_016643413.1">
    <property type="nucleotide sequence ID" value="NZ_AOPZ01000296.1"/>
</dbReference>
<keyword evidence="5 8" id="KW-0646">Protease inhibitor</keyword>
<evidence type="ECO:0000259" key="10">
    <source>
        <dbReference type="Pfam" id="PF00720"/>
    </source>
</evidence>
<evidence type="ECO:0000256" key="2">
    <source>
        <dbReference type="ARBA" id="ARBA00010472"/>
    </source>
</evidence>
<dbReference type="InterPro" id="IPR023549">
    <property type="entry name" value="Subtilisin_inhibitor"/>
</dbReference>
<evidence type="ECO:0000256" key="7">
    <source>
        <dbReference type="ARBA" id="ARBA00023157"/>
    </source>
</evidence>
<dbReference type="PROSITE" id="PS00999">
    <property type="entry name" value="SSI"/>
    <property type="match status" value="1"/>
</dbReference>
<dbReference type="OrthoDB" id="3542626at2"/>
<keyword evidence="12" id="KW-1185">Reference proteome</keyword>
<evidence type="ECO:0000256" key="8">
    <source>
        <dbReference type="RuleBase" id="RU003471"/>
    </source>
</evidence>
<feature type="chain" id="PRO_5004524989" evidence="9">
    <location>
        <begin position="27"/>
        <end position="139"/>
    </location>
</feature>
<comment type="subunit">
    <text evidence="3">Homodimer.</text>
</comment>
<keyword evidence="6 8" id="KW-0722">Serine protease inhibitor</keyword>
<sequence>MKTTTKITATLLALGVSAVLAGTAQATGPGAPDRTRAAAPAELTLTLTRPQGDAAGSRTATLKCGPTGGTHPAARSACAELGARNGTIEQKPADGVCTMIYSPVVAEATGTYNGRPVSFKKKYGNDCEMHQHTGAVFEF</sequence>
<dbReference type="Pfam" id="PF00720">
    <property type="entry name" value="SSI"/>
    <property type="match status" value="1"/>
</dbReference>
<dbReference type="AlphaFoldDB" id="S3ZD91"/>
<evidence type="ECO:0000313" key="12">
    <source>
        <dbReference type="Proteomes" id="UP000014629"/>
    </source>
</evidence>
<organism evidence="11 12">
    <name type="scientific">Streptomyces aurantiacus JA 4570</name>
    <dbReference type="NCBI Taxonomy" id="1286094"/>
    <lineage>
        <taxon>Bacteria</taxon>
        <taxon>Bacillati</taxon>
        <taxon>Actinomycetota</taxon>
        <taxon>Actinomycetes</taxon>
        <taxon>Kitasatosporales</taxon>
        <taxon>Streptomycetaceae</taxon>
        <taxon>Streptomyces</taxon>
        <taxon>Streptomyces aurantiacus group</taxon>
    </lineage>
</organism>
<evidence type="ECO:0000256" key="3">
    <source>
        <dbReference type="ARBA" id="ARBA00011738"/>
    </source>
</evidence>
<keyword evidence="9" id="KW-0732">Signal</keyword>
<accession>S3ZD91</accession>
<proteinExistence type="inferred from homology"/>
<feature type="domain" description="Subtilisin inhibitor" evidence="10">
    <location>
        <begin position="39"/>
        <end position="125"/>
    </location>
</feature>
<evidence type="ECO:0000256" key="1">
    <source>
        <dbReference type="ARBA" id="ARBA00004613"/>
    </source>
</evidence>
<comment type="subcellular location">
    <subcellularLocation>
        <location evidence="1">Secreted</location>
    </subcellularLocation>
</comment>
<gene>
    <name evidence="11" type="ORF">STRAU_5291</name>
</gene>
<evidence type="ECO:0000256" key="9">
    <source>
        <dbReference type="SAM" id="SignalP"/>
    </source>
</evidence>
<dbReference type="Proteomes" id="UP000014629">
    <property type="component" value="Unassembled WGS sequence"/>
</dbReference>
<name>S3ZD91_9ACTN</name>
<dbReference type="PATRIC" id="fig|1286094.4.peg.5224"/>
<comment type="caution">
    <text evidence="11">The sequence shown here is derived from an EMBL/GenBank/DDBJ whole genome shotgun (WGS) entry which is preliminary data.</text>
</comment>
<evidence type="ECO:0000256" key="6">
    <source>
        <dbReference type="ARBA" id="ARBA00022900"/>
    </source>
</evidence>
<evidence type="ECO:0000313" key="11">
    <source>
        <dbReference type="EMBL" id="EPH41646.1"/>
    </source>
</evidence>
<evidence type="ECO:0000256" key="5">
    <source>
        <dbReference type="ARBA" id="ARBA00022690"/>
    </source>
</evidence>
<keyword evidence="4" id="KW-0964">Secreted</keyword>
<dbReference type="GO" id="GO:0004867">
    <property type="term" value="F:serine-type endopeptidase inhibitor activity"/>
    <property type="evidence" value="ECO:0007669"/>
    <property type="project" value="UniProtKB-KW"/>
</dbReference>
<comment type="similarity">
    <text evidence="2 8">Belongs to the protease inhibitor I16 (SSI) family.</text>
</comment>
<dbReference type="InterPro" id="IPR000691">
    <property type="entry name" value="Prot_inh_I16_SSI"/>
</dbReference>
<feature type="signal peptide" evidence="9">
    <location>
        <begin position="1"/>
        <end position="26"/>
    </location>
</feature>
<dbReference type="SUPFAM" id="SSF55399">
    <property type="entry name" value="Subtilisin inhibitor"/>
    <property type="match status" value="1"/>
</dbReference>